<gene>
    <name evidence="1" type="ORF">H7I41_10950</name>
</gene>
<dbReference type="AlphaFoldDB" id="A0A9X3BWH2"/>
<comment type="caution">
    <text evidence="1">The sequence shown here is derived from an EMBL/GenBank/DDBJ whole genome shotgun (WGS) entry which is preliminary data.</text>
</comment>
<evidence type="ECO:0000313" key="2">
    <source>
        <dbReference type="Proteomes" id="UP001140293"/>
    </source>
</evidence>
<keyword evidence="2" id="KW-1185">Reference proteome</keyword>
<name>A0A9X3BWH2_9MYCO</name>
<dbReference type="Proteomes" id="UP001140293">
    <property type="component" value="Unassembled WGS sequence"/>
</dbReference>
<dbReference type="RefSeq" id="WP_264012620.1">
    <property type="nucleotide sequence ID" value="NZ_JACKSJ010000085.1"/>
</dbReference>
<reference evidence="1" key="2">
    <citation type="journal article" date="2022" name="BMC Genomics">
        <title>Comparative genome analysis of mycobacteria focusing on tRNA and non-coding RNA.</title>
        <authorList>
            <person name="Behra P.R.K."/>
            <person name="Pettersson B.M.F."/>
            <person name="Ramesh M."/>
            <person name="Das S."/>
            <person name="Dasgupta S."/>
            <person name="Kirsebom L.A."/>
        </authorList>
    </citation>
    <scope>NUCLEOTIDE SEQUENCE</scope>
    <source>
        <strain evidence="1">DSM 44615</strain>
    </source>
</reference>
<protein>
    <submittedName>
        <fullName evidence="1">Uncharacterized protein</fullName>
    </submittedName>
</protein>
<reference evidence="1" key="1">
    <citation type="submission" date="2020-07" db="EMBL/GenBank/DDBJ databases">
        <authorList>
            <person name="Pettersson B.M.F."/>
            <person name="Behra P.R.K."/>
            <person name="Ramesh M."/>
            <person name="Das S."/>
            <person name="Dasgupta S."/>
            <person name="Kirsebom L.A."/>
        </authorList>
    </citation>
    <scope>NUCLEOTIDE SEQUENCE</scope>
    <source>
        <strain evidence="1">DSM 44615</strain>
    </source>
</reference>
<organism evidence="1 2">
    <name type="scientific">[Mycobacterium] manitobense</name>
    <dbReference type="NCBI Taxonomy" id="190147"/>
    <lineage>
        <taxon>Bacteria</taxon>
        <taxon>Bacillati</taxon>
        <taxon>Actinomycetota</taxon>
        <taxon>Actinomycetes</taxon>
        <taxon>Mycobacteriales</taxon>
        <taxon>Mycobacteriaceae</taxon>
        <taxon>Mycolicibacterium</taxon>
    </lineage>
</organism>
<proteinExistence type="predicted"/>
<evidence type="ECO:0000313" key="1">
    <source>
        <dbReference type="EMBL" id="MCV7170432.1"/>
    </source>
</evidence>
<accession>A0A9X3BWH2</accession>
<dbReference type="EMBL" id="JACKSJ010000085">
    <property type="protein sequence ID" value="MCV7170432.1"/>
    <property type="molecule type" value="Genomic_DNA"/>
</dbReference>
<sequence>MDTEREEYWRVTEYVLDLSSDLILRREIAMRTRFALLATFCPEVLLRVINNIGAVGCIQLDETYDLNVSGQPGVVRLLQPFDLLPGADSADSLIEALEETALALRRVSGATGDRVRGLPAAAMKSPSTEVLQSMMPVVASLISTCVSLEPLSAFSAPALEAKLAIVLGFIRCRHVSLVDVD</sequence>